<evidence type="ECO:0000313" key="3">
    <source>
        <dbReference type="Proteomes" id="UP001365128"/>
    </source>
</evidence>
<name>A0ABR1M2U9_9PEZI</name>
<feature type="compositionally biased region" description="Polar residues" evidence="1">
    <location>
        <begin position="306"/>
        <end position="327"/>
    </location>
</feature>
<sequence length="626" mass="68415">MPPKRTRAAQTRNTRAAAASNATSKADKRSSAPVRDDIPQLDGAIDGDARRVRAPTRNSRIARGQEEEEDYTMTGALGEEYAPVQKPSPPAQKTPAPARPRGRLGRKVVRNDNQTQALEALKRRMEEVQGKKTGEQPSAPISAAAALAARKKKRTSGASADDSVAVESPAPGAVQRVGQTDESSPAVALVSPPRGRQRQVVPSSAVKAQGTPMAENSVLALSKFKRRPRQHSILRMVGATSDVENNDHDDDDTEDLTLNYSLGDFEPDHESTPLHLQKSRKSRGGSSETRTSSSRKRKFQELGFEQNDTSEVQVPASSPPVLSQNYTVEPESSEHLYSEASELPERVPDTQDHPAGHEEEPSEETPEIYSETQAPPKSTSSSTHVEEPEDRPEAATHRRSRRQPQRVKATQDDPDSSSSASENDDSKTPVRTRKRATRSKASTAKPKSNNQRTLTTSALASLLPRRRRPQRNRGNSEDPFEIPSSTSDDDHGNRRSNIEVQELSSDEDELLHDPPPRQRGKATTKAQGKQAADSTRRTGKASGKAGAQKKRGAGRPSMTYGRSRVSSDKENQTAEGQDADQRNSDESGDDGQELAKMARKFAEIDKWEMEFESVSAENGAASSPWR</sequence>
<gene>
    <name evidence="2" type="ORF">IWX46DRAFT_176730</name>
</gene>
<feature type="compositionally biased region" description="Low complexity" evidence="1">
    <location>
        <begin position="8"/>
        <end position="24"/>
    </location>
</feature>
<feature type="compositionally biased region" description="Basic and acidic residues" evidence="1">
    <location>
        <begin position="488"/>
        <end position="497"/>
    </location>
</feature>
<evidence type="ECO:0000256" key="1">
    <source>
        <dbReference type="SAM" id="MobiDB-lite"/>
    </source>
</evidence>
<feature type="compositionally biased region" description="Basic and acidic residues" evidence="1">
    <location>
        <begin position="25"/>
        <end position="38"/>
    </location>
</feature>
<feature type="region of interest" description="Disordered" evidence="1">
    <location>
        <begin position="1"/>
        <end position="597"/>
    </location>
</feature>
<comment type="caution">
    <text evidence="2">The sequence shown here is derived from an EMBL/GenBank/DDBJ whole genome shotgun (WGS) entry which is preliminary data.</text>
</comment>
<feature type="compositionally biased region" description="Basic and acidic residues" evidence="1">
    <location>
        <begin position="332"/>
        <end position="359"/>
    </location>
</feature>
<feature type="compositionally biased region" description="Basic residues" evidence="1">
    <location>
        <begin position="223"/>
        <end position="232"/>
    </location>
</feature>
<feature type="compositionally biased region" description="Low complexity" evidence="1">
    <location>
        <begin position="521"/>
        <end position="532"/>
    </location>
</feature>
<feature type="compositionally biased region" description="Low complexity" evidence="1">
    <location>
        <begin position="453"/>
        <end position="463"/>
    </location>
</feature>
<dbReference type="Proteomes" id="UP001365128">
    <property type="component" value="Unassembled WGS sequence"/>
</dbReference>
<keyword evidence="3" id="KW-1185">Reference proteome</keyword>
<evidence type="ECO:0000313" key="2">
    <source>
        <dbReference type="EMBL" id="KAK7541853.1"/>
    </source>
</evidence>
<proteinExistence type="predicted"/>
<accession>A0ABR1M2U9</accession>
<feature type="compositionally biased region" description="Polar residues" evidence="1">
    <location>
        <begin position="439"/>
        <end position="452"/>
    </location>
</feature>
<feature type="compositionally biased region" description="Basic and acidic residues" evidence="1">
    <location>
        <begin position="120"/>
        <end position="134"/>
    </location>
</feature>
<dbReference type="EMBL" id="JBBPDW010000023">
    <property type="protein sequence ID" value="KAK7541853.1"/>
    <property type="molecule type" value="Genomic_DNA"/>
</dbReference>
<organism evidence="2 3">
    <name type="scientific">Phyllosticta citricarpa</name>
    <dbReference type="NCBI Taxonomy" id="55181"/>
    <lineage>
        <taxon>Eukaryota</taxon>
        <taxon>Fungi</taxon>
        <taxon>Dikarya</taxon>
        <taxon>Ascomycota</taxon>
        <taxon>Pezizomycotina</taxon>
        <taxon>Dothideomycetes</taxon>
        <taxon>Dothideomycetes incertae sedis</taxon>
        <taxon>Botryosphaeriales</taxon>
        <taxon>Phyllostictaceae</taxon>
        <taxon>Phyllosticta</taxon>
    </lineage>
</organism>
<feature type="compositionally biased region" description="Polar residues" evidence="1">
    <location>
        <begin position="373"/>
        <end position="383"/>
    </location>
</feature>
<protein>
    <submittedName>
        <fullName evidence="2">Uncharacterized protein</fullName>
    </submittedName>
</protein>
<reference evidence="2 3" key="1">
    <citation type="submission" date="2024-04" db="EMBL/GenBank/DDBJ databases">
        <title>Phyllosticta paracitricarpa is synonymous to the EU quarantine fungus P. citricarpa based on phylogenomic analyses.</title>
        <authorList>
            <consortium name="Lawrence Berkeley National Laboratory"/>
            <person name="Van Ingen-Buijs V.A."/>
            <person name="Van Westerhoven A.C."/>
            <person name="Haridas S."/>
            <person name="Skiadas P."/>
            <person name="Martin F."/>
            <person name="Groenewald J.Z."/>
            <person name="Crous P.W."/>
            <person name="Seidl M.F."/>
        </authorList>
    </citation>
    <scope>NUCLEOTIDE SEQUENCE [LARGE SCALE GENOMIC DNA]</scope>
    <source>
        <strain evidence="2 3">CBS 122670</strain>
    </source>
</reference>